<sequence>MINGCKNDSTEIVQKLSDVSGFNYIRLINVNEING</sequence>
<dbReference type="STRING" id="742766.HMPREF9455_03784"/>
<dbReference type="HOGENOM" id="CLU_219040_0_0_10"/>
<dbReference type="Proteomes" id="UP000004913">
    <property type="component" value="Unassembled WGS sequence"/>
</dbReference>
<keyword evidence="2" id="KW-1185">Reference proteome</keyword>
<reference evidence="1 2" key="1">
    <citation type="submission" date="2011-04" db="EMBL/GenBank/DDBJ databases">
        <title>The Genome Sequence of Dysgonomonas gadei ATCC BAA-286.</title>
        <authorList>
            <consortium name="The Broad Institute Genome Sequencing Platform"/>
            <person name="Earl A."/>
            <person name="Ward D."/>
            <person name="Feldgarden M."/>
            <person name="Gevers D."/>
            <person name="Pudlo N."/>
            <person name="Martens E."/>
            <person name="Allen-Vercoe E."/>
            <person name="Young S.K."/>
            <person name="Zeng Q."/>
            <person name="Gargeya S."/>
            <person name="Fitzgerald M."/>
            <person name="Haas B."/>
            <person name="Abouelleil A."/>
            <person name="Alvarado L."/>
            <person name="Arachchi H.M."/>
            <person name="Berlin A."/>
            <person name="Brown A."/>
            <person name="Chapman S.B."/>
            <person name="Chen Z."/>
            <person name="Dunbar C."/>
            <person name="Freedman E."/>
            <person name="Gearin G."/>
            <person name="Gellesch M."/>
            <person name="Goldberg J."/>
            <person name="Griggs A."/>
            <person name="Gujja S."/>
            <person name="Heiman D."/>
            <person name="Howarth C."/>
            <person name="Larson L."/>
            <person name="Lui A."/>
            <person name="MacDonald P.J.P."/>
            <person name="Mehta T."/>
            <person name="Montmayeur A."/>
            <person name="Murphy C."/>
            <person name="Neiman D."/>
            <person name="Pearson M."/>
            <person name="Priest M."/>
            <person name="Roberts A."/>
            <person name="Saif S."/>
            <person name="Shea T."/>
            <person name="Shenoy N."/>
            <person name="Sisk P."/>
            <person name="Stolte C."/>
            <person name="Sykes S."/>
            <person name="Yandava C."/>
            <person name="Wortman J."/>
            <person name="Nusbaum C."/>
            <person name="Birren B."/>
        </authorList>
    </citation>
    <scope>NUCLEOTIDE SEQUENCE [LARGE SCALE GENOMIC DNA]</scope>
    <source>
        <strain evidence="1 2">ATCC BAA-286</strain>
    </source>
</reference>
<accession>F5J367</accession>
<organism evidence="1 2">
    <name type="scientific">Dysgonomonas gadei ATCC BAA-286</name>
    <dbReference type="NCBI Taxonomy" id="742766"/>
    <lineage>
        <taxon>Bacteria</taxon>
        <taxon>Pseudomonadati</taxon>
        <taxon>Bacteroidota</taxon>
        <taxon>Bacteroidia</taxon>
        <taxon>Bacteroidales</taxon>
        <taxon>Dysgonomonadaceae</taxon>
        <taxon>Dysgonomonas</taxon>
    </lineage>
</organism>
<evidence type="ECO:0000313" key="1">
    <source>
        <dbReference type="EMBL" id="EGJ99911.1"/>
    </source>
</evidence>
<proteinExistence type="predicted"/>
<dbReference type="EMBL" id="ADLV01000049">
    <property type="protein sequence ID" value="EGJ99911.1"/>
    <property type="molecule type" value="Genomic_DNA"/>
</dbReference>
<evidence type="ECO:0000313" key="2">
    <source>
        <dbReference type="Proteomes" id="UP000004913"/>
    </source>
</evidence>
<dbReference type="AlphaFoldDB" id="F5J367"/>
<gene>
    <name evidence="1" type="ORF">HMPREF9455_03784</name>
</gene>
<name>F5J367_9BACT</name>
<comment type="caution">
    <text evidence="1">The sequence shown here is derived from an EMBL/GenBank/DDBJ whole genome shotgun (WGS) entry which is preliminary data.</text>
</comment>
<protein>
    <submittedName>
        <fullName evidence="1">Uncharacterized protein</fullName>
    </submittedName>
</protein>